<protein>
    <recommendedName>
        <fullName evidence="2">EfeO-type cupredoxin-like domain-containing protein</fullName>
    </recommendedName>
</protein>
<feature type="transmembrane region" description="Helical" evidence="1">
    <location>
        <begin position="98"/>
        <end position="116"/>
    </location>
</feature>
<sequence>MIKNGVVIVMLLNLGSLILIVLMTGYHVYDGLRQKWESARNGFAPAVALFSGMAFGAVGAQTFDFDLTVTLSIAILFAIVAGFLGGIGFGLQTAVQGALAGSLGAMLGTLTGSLYYRSNNVVLVAAIAFIIISFLLQKLADRRRSNDSRRRNETATPLKKHAPAGTVILAICAAVSAASIMVEKDQIRVGSIGAPASQTAVFDEENDLQVASIDVSASGFTPAVTEFKAGTMIKAVFNVKPNSGTGLKLVSSDLNFSAELKPGQNIFLLNNPQPGTYELVEPNKAYKSMFTVKSVK</sequence>
<dbReference type="EMBL" id="SMRT01000043">
    <property type="protein sequence ID" value="TDF88360.1"/>
    <property type="molecule type" value="Genomic_DNA"/>
</dbReference>
<dbReference type="InterPro" id="IPR028096">
    <property type="entry name" value="EfeO_Cupredoxin"/>
</dbReference>
<reference evidence="3 4" key="1">
    <citation type="submission" date="2019-03" db="EMBL/GenBank/DDBJ databases">
        <title>This is whole genome sequence of Paenibacillus sp MS74 strain.</title>
        <authorList>
            <person name="Trinh H.N."/>
        </authorList>
    </citation>
    <scope>NUCLEOTIDE SEQUENCE [LARGE SCALE GENOMIC DNA]</scope>
    <source>
        <strain evidence="3 4">MS74</strain>
    </source>
</reference>
<proteinExistence type="predicted"/>
<feature type="transmembrane region" description="Helical" evidence="1">
    <location>
        <begin position="161"/>
        <end position="182"/>
    </location>
</feature>
<evidence type="ECO:0000313" key="4">
    <source>
        <dbReference type="Proteomes" id="UP000295636"/>
    </source>
</evidence>
<organism evidence="3 4">
    <name type="scientific">Paenibacillus piri</name>
    <dbReference type="NCBI Taxonomy" id="2547395"/>
    <lineage>
        <taxon>Bacteria</taxon>
        <taxon>Bacillati</taxon>
        <taxon>Bacillota</taxon>
        <taxon>Bacilli</taxon>
        <taxon>Bacillales</taxon>
        <taxon>Paenibacillaceae</taxon>
        <taxon>Paenibacillus</taxon>
    </lineage>
</organism>
<feature type="transmembrane region" description="Helical" evidence="1">
    <location>
        <begin position="69"/>
        <end position="91"/>
    </location>
</feature>
<feature type="transmembrane region" description="Helical" evidence="1">
    <location>
        <begin position="41"/>
        <end position="63"/>
    </location>
</feature>
<evidence type="ECO:0000313" key="3">
    <source>
        <dbReference type="EMBL" id="TDF88360.1"/>
    </source>
</evidence>
<keyword evidence="1" id="KW-0812">Transmembrane</keyword>
<dbReference type="InterPro" id="IPR008972">
    <property type="entry name" value="Cupredoxin"/>
</dbReference>
<comment type="caution">
    <text evidence="3">The sequence shown here is derived from an EMBL/GenBank/DDBJ whole genome shotgun (WGS) entry which is preliminary data.</text>
</comment>
<dbReference type="Gene3D" id="2.60.40.420">
    <property type="entry name" value="Cupredoxins - blue copper proteins"/>
    <property type="match status" value="1"/>
</dbReference>
<name>A0A4R5K5K5_9BACL</name>
<feature type="transmembrane region" description="Helical" evidence="1">
    <location>
        <begin position="122"/>
        <end position="140"/>
    </location>
</feature>
<dbReference type="AlphaFoldDB" id="A0A4R5K5K5"/>
<keyword evidence="1" id="KW-0472">Membrane</keyword>
<keyword evidence="4" id="KW-1185">Reference proteome</keyword>
<dbReference type="OrthoDB" id="2844406at2"/>
<evidence type="ECO:0000256" key="1">
    <source>
        <dbReference type="SAM" id="Phobius"/>
    </source>
</evidence>
<dbReference type="Pfam" id="PF13473">
    <property type="entry name" value="Cupredoxin_1"/>
    <property type="match status" value="1"/>
</dbReference>
<accession>A0A4R5K5K5</accession>
<evidence type="ECO:0000259" key="2">
    <source>
        <dbReference type="Pfam" id="PF13473"/>
    </source>
</evidence>
<keyword evidence="1" id="KW-1133">Transmembrane helix</keyword>
<feature type="transmembrane region" description="Helical" evidence="1">
    <location>
        <begin position="6"/>
        <end position="29"/>
    </location>
</feature>
<gene>
    <name evidence="3" type="ORF">E1757_35340</name>
</gene>
<feature type="domain" description="EfeO-type cupredoxin-like" evidence="2">
    <location>
        <begin position="205"/>
        <end position="281"/>
    </location>
</feature>
<dbReference type="Proteomes" id="UP000295636">
    <property type="component" value="Unassembled WGS sequence"/>
</dbReference>